<dbReference type="GO" id="GO:0019433">
    <property type="term" value="P:triglyceride catabolic process"/>
    <property type="evidence" value="ECO:0007669"/>
    <property type="project" value="TreeGrafter"/>
</dbReference>
<protein>
    <submittedName>
        <fullName evidence="2">Hydrolase, alpha/beta domain protein</fullName>
    </submittedName>
</protein>
<gene>
    <name evidence="2" type="ORF">OESDEN_02947</name>
</gene>
<evidence type="ECO:0000259" key="1">
    <source>
        <dbReference type="Pfam" id="PF07859"/>
    </source>
</evidence>
<organism evidence="2 3">
    <name type="scientific">Oesophagostomum dentatum</name>
    <name type="common">Nodular worm</name>
    <dbReference type="NCBI Taxonomy" id="61180"/>
    <lineage>
        <taxon>Eukaryota</taxon>
        <taxon>Metazoa</taxon>
        <taxon>Ecdysozoa</taxon>
        <taxon>Nematoda</taxon>
        <taxon>Chromadorea</taxon>
        <taxon>Rhabditida</taxon>
        <taxon>Rhabditina</taxon>
        <taxon>Rhabditomorpha</taxon>
        <taxon>Strongyloidea</taxon>
        <taxon>Strongylidae</taxon>
        <taxon>Oesophagostomum</taxon>
    </lineage>
</organism>
<accession>A0A0B1TIK9</accession>
<reference evidence="2 3" key="1">
    <citation type="submission" date="2014-03" db="EMBL/GenBank/DDBJ databases">
        <title>Draft genome of the hookworm Oesophagostomum dentatum.</title>
        <authorList>
            <person name="Mitreva M."/>
        </authorList>
    </citation>
    <scope>NUCLEOTIDE SEQUENCE [LARGE SCALE GENOMIC DNA]</scope>
    <source>
        <strain evidence="2 3">OD-Hann</strain>
    </source>
</reference>
<dbReference type="GO" id="GO:0004806">
    <property type="term" value="F:triacylglycerol lipase activity"/>
    <property type="evidence" value="ECO:0007669"/>
    <property type="project" value="TreeGrafter"/>
</dbReference>
<feature type="domain" description="Alpha/beta hydrolase fold-3" evidence="1">
    <location>
        <begin position="370"/>
        <end position="437"/>
    </location>
</feature>
<dbReference type="Pfam" id="PF07859">
    <property type="entry name" value="Abhydrolase_3"/>
    <property type="match status" value="2"/>
</dbReference>
<evidence type="ECO:0000313" key="2">
    <source>
        <dbReference type="EMBL" id="KHJ97084.1"/>
    </source>
</evidence>
<dbReference type="Gene3D" id="3.40.50.1820">
    <property type="entry name" value="alpha/beta hydrolase"/>
    <property type="match status" value="2"/>
</dbReference>
<dbReference type="OrthoDB" id="408631at2759"/>
<dbReference type="Proteomes" id="UP000053660">
    <property type="component" value="Unassembled WGS sequence"/>
</dbReference>
<dbReference type="GO" id="GO:0004771">
    <property type="term" value="F:sterol ester esterase activity"/>
    <property type="evidence" value="ECO:0007669"/>
    <property type="project" value="TreeGrafter"/>
</dbReference>
<dbReference type="InterPro" id="IPR013094">
    <property type="entry name" value="AB_hydrolase_3"/>
</dbReference>
<dbReference type="GO" id="GO:0005829">
    <property type="term" value="C:cytosol"/>
    <property type="evidence" value="ECO:0007669"/>
    <property type="project" value="TreeGrafter"/>
</dbReference>
<keyword evidence="3" id="KW-1185">Reference proteome</keyword>
<dbReference type="EMBL" id="KN549524">
    <property type="protein sequence ID" value="KHJ97084.1"/>
    <property type="molecule type" value="Genomic_DNA"/>
</dbReference>
<dbReference type="InterPro" id="IPR029058">
    <property type="entry name" value="AB_hydrolase_fold"/>
</dbReference>
<name>A0A0B1TIK9_OESDE</name>
<dbReference type="AlphaFoldDB" id="A0A0B1TIK9"/>
<proteinExistence type="predicted"/>
<dbReference type="PANTHER" id="PTHR23025">
    <property type="entry name" value="TRIACYLGLYCEROL LIPASE"/>
    <property type="match status" value="1"/>
</dbReference>
<dbReference type="PANTHER" id="PTHR23025:SF3">
    <property type="entry name" value="HORMONE-SENSITIVE LIPASE"/>
    <property type="match status" value="1"/>
</dbReference>
<feature type="domain" description="Alpha/beta hydrolase fold-3" evidence="1">
    <location>
        <begin position="56"/>
        <end position="165"/>
    </location>
</feature>
<dbReference type="SUPFAM" id="SSF53474">
    <property type="entry name" value="alpha/beta-Hydrolases"/>
    <property type="match status" value="1"/>
</dbReference>
<keyword evidence="2" id="KW-0378">Hydrolase</keyword>
<evidence type="ECO:0000313" key="3">
    <source>
        <dbReference type="Proteomes" id="UP000053660"/>
    </source>
</evidence>
<sequence length="471" mass="52046">MPSGSLFPPLQGSYEKYYEMLRGLEQLDSTCFYGRPLGFQSPTGSSNQQPASPYIVFHCHGGGYVATSSKSHETYLRMWAKLLSCTVVSVEYSLAPANPFPRPTEEVLFAYAWIVNNPQLVGWTGEKMCMVGDSAGGNLIMSVNLRLIELDVKKKPDAYTGGYGHIKKKEETADSVSHKSLQEYVEHVQKSQRFDFAINSDPLHIHLSSTIFDNQLLNYLIKHPTTKDSLTVVDENGEVIEEADEALQATPTVPEEKEKKRPGLLNLISGNASSTVPNTPCDANKKMLSSTSSNNFQSQTTFHKRSLSQSLADTAVLAAGHALDNLQDWLEKPSKEKQKLDRTVSHKEPITAEVEPPCERKSHVLELLNKSAVPRDPLISPMYASDDIIRQLPPVYFVACHLDPLLDDTIAFASRLRSAGGHVGSVDLLPAVPHGFLNFTLMSPECRRGAKICLQRIKQALGYVEPPLVPV</sequence>